<gene>
    <name evidence="2" type="ORF">A3D26_02655</name>
</gene>
<name>A0A1G1V7G6_9BACT</name>
<dbReference type="Proteomes" id="UP000178319">
    <property type="component" value="Unassembled WGS sequence"/>
</dbReference>
<evidence type="ECO:0000313" key="2">
    <source>
        <dbReference type="EMBL" id="OGY11379.1"/>
    </source>
</evidence>
<keyword evidence="1" id="KW-0472">Membrane</keyword>
<proteinExistence type="predicted"/>
<dbReference type="AlphaFoldDB" id="A0A1G1V7G6"/>
<sequence length="208" mass="22751">MGFSKKRAQTVAKEQQKEKQMALALVKLLLVICGLGLFVIGAFFCTVASLVGIFGLATIPLTYVLGNMNLMLIGIGLLHIRNLFPTEQEDTQEAVEVSVPQVDVYFKVNSVFGCSPSELKAVLQVVDVVTGEPLRLHSGRNEDLRADRLASGCAKLNDVTLVSVRPDHLLLHTKRTSGSDTLRIAGDVTNLITQIYNKMEVRTITILD</sequence>
<feature type="transmembrane region" description="Helical" evidence="1">
    <location>
        <begin position="21"/>
        <end position="44"/>
    </location>
</feature>
<keyword evidence="1" id="KW-1133">Transmembrane helix</keyword>
<feature type="transmembrane region" description="Helical" evidence="1">
    <location>
        <begin position="50"/>
        <end position="78"/>
    </location>
</feature>
<organism evidence="2 3">
    <name type="scientific">Candidatus Blackburnbacteria bacterium RIFCSPHIGHO2_02_FULL_44_20</name>
    <dbReference type="NCBI Taxonomy" id="1797516"/>
    <lineage>
        <taxon>Bacteria</taxon>
        <taxon>Candidatus Blackburniibacteriota</taxon>
    </lineage>
</organism>
<reference evidence="2 3" key="1">
    <citation type="journal article" date="2016" name="Nat. Commun.">
        <title>Thousands of microbial genomes shed light on interconnected biogeochemical processes in an aquifer system.</title>
        <authorList>
            <person name="Anantharaman K."/>
            <person name="Brown C.T."/>
            <person name="Hug L.A."/>
            <person name="Sharon I."/>
            <person name="Castelle C.J."/>
            <person name="Probst A.J."/>
            <person name="Thomas B.C."/>
            <person name="Singh A."/>
            <person name="Wilkins M.J."/>
            <person name="Karaoz U."/>
            <person name="Brodie E.L."/>
            <person name="Williams K.H."/>
            <person name="Hubbard S.S."/>
            <person name="Banfield J.F."/>
        </authorList>
    </citation>
    <scope>NUCLEOTIDE SEQUENCE [LARGE SCALE GENOMIC DNA]</scope>
</reference>
<evidence type="ECO:0000313" key="3">
    <source>
        <dbReference type="Proteomes" id="UP000178319"/>
    </source>
</evidence>
<protein>
    <submittedName>
        <fullName evidence="2">Uncharacterized protein</fullName>
    </submittedName>
</protein>
<evidence type="ECO:0000256" key="1">
    <source>
        <dbReference type="SAM" id="Phobius"/>
    </source>
</evidence>
<accession>A0A1G1V7G6</accession>
<keyword evidence="1" id="KW-0812">Transmembrane</keyword>
<comment type="caution">
    <text evidence="2">The sequence shown here is derived from an EMBL/GenBank/DDBJ whole genome shotgun (WGS) entry which is preliminary data.</text>
</comment>
<dbReference type="EMBL" id="MHBZ01000019">
    <property type="protein sequence ID" value="OGY11379.1"/>
    <property type="molecule type" value="Genomic_DNA"/>
</dbReference>